<dbReference type="Proteomes" id="UP001190700">
    <property type="component" value="Unassembled WGS sequence"/>
</dbReference>
<evidence type="ECO:0000256" key="3">
    <source>
        <dbReference type="ARBA" id="ARBA00023125"/>
    </source>
</evidence>
<feature type="region of interest" description="Disordered" evidence="6">
    <location>
        <begin position="1105"/>
        <end position="1165"/>
    </location>
</feature>
<evidence type="ECO:0000256" key="5">
    <source>
        <dbReference type="ARBA" id="ARBA00023242"/>
    </source>
</evidence>
<dbReference type="Pfam" id="PF20700">
    <property type="entry name" value="Mutator"/>
    <property type="match status" value="1"/>
</dbReference>
<organism evidence="8 9">
    <name type="scientific">Cymbomonas tetramitiformis</name>
    <dbReference type="NCBI Taxonomy" id="36881"/>
    <lineage>
        <taxon>Eukaryota</taxon>
        <taxon>Viridiplantae</taxon>
        <taxon>Chlorophyta</taxon>
        <taxon>Pyramimonadophyceae</taxon>
        <taxon>Pyramimonadales</taxon>
        <taxon>Pyramimonadaceae</taxon>
        <taxon>Cymbomonas</taxon>
    </lineage>
</organism>
<proteinExistence type="predicted"/>
<keyword evidence="3" id="KW-0238">DNA-binding</keyword>
<gene>
    <name evidence="8" type="ORF">CYMTET_56410</name>
</gene>
<feature type="region of interest" description="Disordered" evidence="6">
    <location>
        <begin position="70"/>
        <end position="89"/>
    </location>
</feature>
<feature type="region of interest" description="Disordered" evidence="6">
    <location>
        <begin position="998"/>
        <end position="1037"/>
    </location>
</feature>
<dbReference type="PANTHER" id="PTHR31677">
    <property type="entry name" value="AP2 DOMAIN CLASS TRANSCRIPTION FACTOR"/>
    <property type="match status" value="1"/>
</dbReference>
<accession>A0AAE0BCD9</accession>
<dbReference type="SUPFAM" id="SSF54171">
    <property type="entry name" value="DNA-binding domain"/>
    <property type="match status" value="4"/>
</dbReference>
<keyword evidence="5" id="KW-0539">Nucleus</keyword>
<dbReference type="GO" id="GO:0005634">
    <property type="term" value="C:nucleus"/>
    <property type="evidence" value="ECO:0007669"/>
    <property type="project" value="UniProtKB-SubCell"/>
</dbReference>
<feature type="compositionally biased region" description="Basic and acidic residues" evidence="6">
    <location>
        <begin position="1547"/>
        <end position="1558"/>
    </location>
</feature>
<evidence type="ECO:0000256" key="2">
    <source>
        <dbReference type="ARBA" id="ARBA00023015"/>
    </source>
</evidence>
<feature type="compositionally biased region" description="Basic and acidic residues" evidence="6">
    <location>
        <begin position="1610"/>
        <end position="1623"/>
    </location>
</feature>
<reference evidence="8 9" key="1">
    <citation type="journal article" date="2015" name="Genome Biol. Evol.">
        <title>Comparative Genomics of a Bacterivorous Green Alga Reveals Evolutionary Causalities and Consequences of Phago-Mixotrophic Mode of Nutrition.</title>
        <authorList>
            <person name="Burns J.A."/>
            <person name="Paasch A."/>
            <person name="Narechania A."/>
            <person name="Kim E."/>
        </authorList>
    </citation>
    <scope>NUCLEOTIDE SEQUENCE [LARGE SCALE GENOMIC DNA]</scope>
    <source>
        <strain evidence="8 9">PLY_AMNH</strain>
    </source>
</reference>
<keyword evidence="9" id="KW-1185">Reference proteome</keyword>
<dbReference type="InterPro" id="IPR049012">
    <property type="entry name" value="Mutator_transp_dom"/>
</dbReference>
<dbReference type="PANTHER" id="PTHR31677:SF75">
    <property type="entry name" value="ETHYLENE-RESPONSIVE TRANSCRIPTION FACTOR ERF084"/>
    <property type="match status" value="1"/>
</dbReference>
<evidence type="ECO:0000313" key="9">
    <source>
        <dbReference type="Proteomes" id="UP001190700"/>
    </source>
</evidence>
<name>A0AAE0BCD9_9CHLO</name>
<feature type="compositionally biased region" description="Basic and acidic residues" evidence="6">
    <location>
        <begin position="1568"/>
        <end position="1602"/>
    </location>
</feature>
<sequence>MPLSKAKANQQARAARMNVQKWGNSNSTEEATTAHAASTVTPATFEGIAVPCSPIAFNYAEIEAQQIPPTTFDAPEDLPSTAEASAAEGQAYRSPTIGAKLVAGRFRSRVAGCLPLPRASTSFSQKKRNRQLPKRLEDICDGLQGQRVILDLGLLLEFLKRETRCSSCLKGYLMPAVRDGHPVMDTRGLASSIMFQCTVCSASTCFTTSRKLEADNKTQEINLLHVLGEQNAGLAPAKVEKFLTTLGIQYDLHRTNHSLLQKRVGKEVVAMAKESCVESLVNEATVAKDHGDILNDTVQLSTTGDAAWPNRGSGRSYASFCGMFVLVGALSKRILSAVIFDKMCATCELAEKKEKAPPDHDCWRGARGINAADNLEWRGSSKAMEAAGAVNCVKSMGEFTFCQPCDITAVRVAKFTADEDSNMIAAINDPNGWSGGTLSKNGIDYFNKQYRYVVKTIAALGDSDVPGFVTDDEKATWLSGAVLNIVDHAFNIDPTHAARRRYRAPLPDGAFHPWCGVEAAKPDWQIHLPRGQFLQRDSPPGYYEGVQGVFMKFAHIETIKKQLHNTDTNTNESINGMVVRGYLPGGKAQQNGQSGVYGWACCHTIVSKNLGHQYRQTLCRRLGIEPPASMVPLDLHMDGKREEAAALRRTHTAREARIWKGKVLWISLLPSPLHKLLLAQRHLSLKAACSQERACRRVPTRYRGVVWSPQKQKWYARSCLRSKGKYIGLYDEEEEAARAYDAAALEHFGKDSVTNFPIPSVMNTSMLFSDAPDAGEDDAEAAGASVAPALRKGSLEMGGGAVEGAGATMRSTTALEEVDLVASENCEESAGVFDGSVPMLDIVGAFPRAGSAEAACAAEVSVSRLEDVGPVPRVAVADATLFTEGLELVLEDNSPVARDGLAEDDDVFDLPMLDDVDPVPREGFGEAPAATIQRSVPIIIHVQPVSKDGNEEDADMAGALVRTGAATARPLCAEAATARPLCAKAWPLGDEAELETGAAHGRSEITKTDADAQDRPGAGSGEEPAAGGDSHLPNDVAVPFAPAKRRGFTSQYLGVSWVKRLQKWKAQIKQAGKLTQLGYFEREEDAAQAFKAERARRSTAAAVAGCHDMPDEPGAAGAAGDLGKPAEEAKPSAGSRGGEGGRCRPSDSLPRALRPRACTSGRPHWDLTGRTVQRTSDRGAVHRGELIRYDGERCAYVARFAGGEEETYVLPDSAMSVAGTPHQGELASSTQALAELADELPMGAVRSRSRAPDEVASWQRFQGCLVLADSTGEVAHQLEWLESEIQIMSSAWHQHTRAAWLEAVTRLRGEHAVKTAARRREDASALPLLISQLHSGISAARMARLWKKGGTTDGAGCSLRPVGQSSDSADNGAGVQWGEAVGEIGGPGMSDHSRGMVSEGEGHVALRREEAQGRVQPGAAQGSDGTSERSERGAAGDDAEDLAAPGERDVQTGCHPGVYWHSKKRKWRACVANPEGGKLVVGHFCRAEDAAQAHDKAAKQMYGGGAVTASRQTGARFLHGVDAGKSPTRGLGSGYEAEPGSARTAKRGAEGAAREEHPPGGFGEDEAGAGREQGHRQGRVERHGSSGRRSADESSRRPDLETPRCGQQEALERGAARNGDAARRHLSSPPKPQAPSRRDGEGGGEAYLGVSLRQDPWEARILWGGEMRSLGYFADAGRAARAYDRAARELLGEGAVTNFQVDEDGGSTLGADSAVIGRGCKEHDLCLGISREAQACAGQPEDPVEVAPEGSCEHLSLRASLFGGAELEGRRVVCEWDMYGWCPGVIEKYLPKKGIHKVRFDDGVWEHLTLPDSTVLFVDTKDPRLDKPLQKSAWESTQPDSQFTSV</sequence>
<dbReference type="EMBL" id="LGRX02035760">
    <property type="protein sequence ID" value="KAK3233285.1"/>
    <property type="molecule type" value="Genomic_DNA"/>
</dbReference>
<feature type="domain" description="AP2/ERF" evidence="7">
    <location>
        <begin position="701"/>
        <end position="757"/>
    </location>
</feature>
<dbReference type="InterPro" id="IPR036955">
    <property type="entry name" value="AP2/ERF_dom_sf"/>
</dbReference>
<comment type="caution">
    <text evidence="8">The sequence shown here is derived from an EMBL/GenBank/DDBJ whole genome shotgun (WGS) entry which is preliminary data.</text>
</comment>
<feature type="compositionally biased region" description="Basic and acidic residues" evidence="6">
    <location>
        <begin position="1426"/>
        <end position="1435"/>
    </location>
</feature>
<evidence type="ECO:0000256" key="1">
    <source>
        <dbReference type="ARBA" id="ARBA00004123"/>
    </source>
</evidence>
<evidence type="ECO:0000256" key="6">
    <source>
        <dbReference type="SAM" id="MobiDB-lite"/>
    </source>
</evidence>
<dbReference type="GO" id="GO:0003677">
    <property type="term" value="F:DNA binding"/>
    <property type="evidence" value="ECO:0007669"/>
    <property type="project" value="UniProtKB-KW"/>
</dbReference>
<evidence type="ECO:0000256" key="4">
    <source>
        <dbReference type="ARBA" id="ARBA00023163"/>
    </source>
</evidence>
<dbReference type="SMART" id="SM00380">
    <property type="entry name" value="AP2"/>
    <property type="match status" value="2"/>
</dbReference>
<dbReference type="GO" id="GO:0003700">
    <property type="term" value="F:DNA-binding transcription factor activity"/>
    <property type="evidence" value="ECO:0007669"/>
    <property type="project" value="InterPro"/>
</dbReference>
<feature type="region of interest" description="Disordered" evidence="6">
    <location>
        <begin position="1520"/>
        <end position="1647"/>
    </location>
</feature>
<dbReference type="Gene3D" id="3.30.730.10">
    <property type="entry name" value="AP2/ERF domain"/>
    <property type="match status" value="4"/>
</dbReference>
<comment type="subcellular location">
    <subcellularLocation>
        <location evidence="1">Nucleus</location>
    </subcellularLocation>
</comment>
<evidence type="ECO:0000313" key="8">
    <source>
        <dbReference type="EMBL" id="KAK3233285.1"/>
    </source>
</evidence>
<dbReference type="InterPro" id="IPR016177">
    <property type="entry name" value="DNA-bd_dom_sf"/>
</dbReference>
<dbReference type="InterPro" id="IPR001471">
    <property type="entry name" value="AP2/ERF_dom"/>
</dbReference>
<feature type="compositionally biased region" description="Basic and acidic residues" evidence="6">
    <location>
        <begin position="1001"/>
        <end position="1014"/>
    </location>
</feature>
<evidence type="ECO:0000259" key="7">
    <source>
        <dbReference type="PROSITE" id="PS51032"/>
    </source>
</evidence>
<keyword evidence="2" id="KW-0805">Transcription regulation</keyword>
<keyword evidence="4" id="KW-0804">Transcription</keyword>
<feature type="domain" description="AP2/ERF" evidence="7">
    <location>
        <begin position="1454"/>
        <end position="1512"/>
    </location>
</feature>
<protein>
    <submittedName>
        <fullName evidence="8">AP-2 complex subunit beta</fullName>
    </submittedName>
</protein>
<feature type="region of interest" description="Disordered" evidence="6">
    <location>
        <begin position="1409"/>
        <end position="1450"/>
    </location>
</feature>
<feature type="domain" description="AP2/ERF" evidence="7">
    <location>
        <begin position="1646"/>
        <end position="1700"/>
    </location>
</feature>
<dbReference type="PROSITE" id="PS51032">
    <property type="entry name" value="AP2_ERF"/>
    <property type="match status" value="4"/>
</dbReference>
<feature type="domain" description="AP2/ERF" evidence="7">
    <location>
        <begin position="1051"/>
        <end position="1110"/>
    </location>
</feature>